<gene>
    <name evidence="1" type="ORF">ENK44_03025</name>
</gene>
<dbReference type="Proteomes" id="UP000885779">
    <property type="component" value="Unassembled WGS sequence"/>
</dbReference>
<reference evidence="1" key="1">
    <citation type="journal article" date="2020" name="mSystems">
        <title>Genome- and Community-Level Interaction Insights into Carbon Utilization and Element Cycling Functions of Hydrothermarchaeota in Hydrothermal Sediment.</title>
        <authorList>
            <person name="Zhou Z."/>
            <person name="Liu Y."/>
            <person name="Xu W."/>
            <person name="Pan J."/>
            <person name="Luo Z.H."/>
            <person name="Li M."/>
        </authorList>
    </citation>
    <scope>NUCLEOTIDE SEQUENCE [LARGE SCALE GENOMIC DNA]</scope>
    <source>
        <strain evidence="1">HyVt-577</strain>
    </source>
</reference>
<dbReference type="SUPFAM" id="SSF49785">
    <property type="entry name" value="Galactose-binding domain-like"/>
    <property type="match status" value="1"/>
</dbReference>
<proteinExistence type="predicted"/>
<dbReference type="PANTHER" id="PTHR36848">
    <property type="entry name" value="DNA-BINDING PROTEIN (PUTATIVE SECRETED PROTEIN)-RELATED"/>
    <property type="match status" value="1"/>
</dbReference>
<dbReference type="Pfam" id="PF17132">
    <property type="entry name" value="Glyco_hydro_106"/>
    <property type="match status" value="1"/>
</dbReference>
<evidence type="ECO:0000313" key="1">
    <source>
        <dbReference type="EMBL" id="HGY54652.1"/>
    </source>
</evidence>
<dbReference type="PANTHER" id="PTHR36848:SF2">
    <property type="entry name" value="SECRETED PROTEIN"/>
    <property type="match status" value="1"/>
</dbReference>
<dbReference type="AlphaFoldDB" id="A0A7V4UCD1"/>
<dbReference type="Gene3D" id="3.40.50.880">
    <property type="match status" value="1"/>
</dbReference>
<protein>
    <recommendedName>
        <fullName evidence="2">Glycosyl hydrolases family 2 sugar binding domain-containing protein</fullName>
    </recommendedName>
</protein>
<dbReference type="InterPro" id="IPR029062">
    <property type="entry name" value="Class_I_gatase-like"/>
</dbReference>
<dbReference type="CDD" id="cd03143">
    <property type="entry name" value="A4_beta-galactosidase_middle_domain"/>
    <property type="match status" value="1"/>
</dbReference>
<evidence type="ECO:0008006" key="2">
    <source>
        <dbReference type="Google" id="ProtNLM"/>
    </source>
</evidence>
<dbReference type="InterPro" id="IPR053161">
    <property type="entry name" value="Ulvan_degrading_GH"/>
</dbReference>
<dbReference type="GO" id="GO:0004553">
    <property type="term" value="F:hydrolase activity, hydrolyzing O-glycosyl compounds"/>
    <property type="evidence" value="ECO:0007669"/>
    <property type="project" value="InterPro"/>
</dbReference>
<dbReference type="Gene3D" id="2.60.120.260">
    <property type="entry name" value="Galactose-binding domain-like"/>
    <property type="match status" value="1"/>
</dbReference>
<dbReference type="GO" id="GO:0005975">
    <property type="term" value="P:carbohydrate metabolic process"/>
    <property type="evidence" value="ECO:0007669"/>
    <property type="project" value="InterPro"/>
</dbReference>
<organism evidence="1">
    <name type="scientific">Caldithrix abyssi</name>
    <dbReference type="NCBI Taxonomy" id="187145"/>
    <lineage>
        <taxon>Bacteria</taxon>
        <taxon>Pseudomonadati</taxon>
        <taxon>Calditrichota</taxon>
        <taxon>Calditrichia</taxon>
        <taxon>Calditrichales</taxon>
        <taxon>Calditrichaceae</taxon>
        <taxon>Caldithrix</taxon>
    </lineage>
</organism>
<sequence length="920" mass="106711">MSKSTEPNPHIPSKFYLKHFKTLRVQSAVSVRVRLGEVISSAGWQRLFRLFKAWYISDLFLEDPPEQLPGLVKWQEKQEQRQEEPDALHFRFTFNPFEFLNNYHEEPERALQQLLFCNRSFSRRQTGWETDVFNFYRNNPEIITDTLKKKTKRLHINDPQTVLAVYLLNTDEEPDAAGETLQDITELLNENTGWLRITGKPGTIFKVIILRRAFLHQKENIQIFPDLFNEEILKKLIKSNTKAIKTFSGLNPALYFDFNRIMPVTDDEWSFYLSGALLDKLPQKQKDSFIRRLAAAWLLEPQKRKKAIQSLRILLGYLFSNTLDVIEKNSPGPVFFFVDPASPFLPLPVSGGRFIYELKAARMLPHSPYFTDSMIKIKCALSSRRENEPIWVSLFDLFNTQFNFTDKKLIIDWMFVSGVNGFQFELKGHDFKHLAGYLDEDSIDDATEQSYAHWFAYIHELGHFLNKGKNRSEVLVMYPLYDINTDTLSDAYQQLILSGVNFDLISPPNFSDNNNCTVNDGYIHFNHGRYKILVLPGITHISLAALKKIETFYQQGGIVIATDSLPQTSINPKNNNRLLALRRKLWVEELPLSSPMFTQNDAGGVSYYLPTAGHLPAAMQDLKDYLAVQFLTDNEQHGITYTLREEGDMVYLFFLNTNSRKEAKCTVKTRFAGRPYRWDSDISESRPYADWSVLNNNLYLKLNLNPAESVLFVIDRKKNVRIWQLLESDLDGCRIEKQDRDRIELTGWKREEGKSRILVGKGKLQEYLDYEVKTKLPVLAVSSQAWHFESAEYTGKINLGNLSNRFPSLVQSVTYSKIIILKKPYSSGHKLILHLGQVYHWCTLFVNDHFVAQKLTPPWQFDITEFLREGENKISIQVMNNFSNALAQQASDHDFRYPLQKFGLFGPVKLIPYTLFRFSI</sequence>
<dbReference type="EMBL" id="DRQG01000024">
    <property type="protein sequence ID" value="HGY54652.1"/>
    <property type="molecule type" value="Genomic_DNA"/>
</dbReference>
<dbReference type="InterPro" id="IPR008979">
    <property type="entry name" value="Galactose-bd-like_sf"/>
</dbReference>
<name>A0A7V4UCD1_CALAY</name>
<comment type="caution">
    <text evidence="1">The sequence shown here is derived from an EMBL/GenBank/DDBJ whole genome shotgun (WGS) entry which is preliminary data.</text>
</comment>
<accession>A0A7V4UCD1</accession>